<evidence type="ECO:0000313" key="2">
    <source>
        <dbReference type="EMBL" id="TFV96639.1"/>
    </source>
</evidence>
<evidence type="ECO:0000313" key="3">
    <source>
        <dbReference type="Proteomes" id="UP000298127"/>
    </source>
</evidence>
<reference evidence="2 3" key="1">
    <citation type="journal article" date="2018" name="J. Microbiol.">
        <title>Leifsonia flava sp. nov., a novel actinobacterium isolated from the rhizosphere of Aquilegia viridiflora.</title>
        <authorList>
            <person name="Cai Y."/>
            <person name="Tao W.Z."/>
            <person name="Ma Y.J."/>
            <person name="Cheng J."/>
            <person name="Zhang M.Y."/>
            <person name="Zhang Y.X."/>
        </authorList>
    </citation>
    <scope>NUCLEOTIDE SEQUENCE [LARGE SCALE GENOMIC DNA]</scope>
    <source>
        <strain evidence="2 3">SYP-B2174</strain>
    </source>
</reference>
<keyword evidence="3" id="KW-1185">Reference proteome</keyword>
<name>A0A4Y9QVZ1_9MICO</name>
<accession>A0A4Y9QVZ1</accession>
<dbReference type="RefSeq" id="WP_135120618.1">
    <property type="nucleotide sequence ID" value="NZ_SPQZ01000004.1"/>
</dbReference>
<dbReference type="Proteomes" id="UP000298127">
    <property type="component" value="Unassembled WGS sequence"/>
</dbReference>
<organism evidence="2 3">
    <name type="scientific">Orlajensenia leifsoniae</name>
    <dbReference type="NCBI Taxonomy" id="2561933"/>
    <lineage>
        <taxon>Bacteria</taxon>
        <taxon>Bacillati</taxon>
        <taxon>Actinomycetota</taxon>
        <taxon>Actinomycetes</taxon>
        <taxon>Micrococcales</taxon>
        <taxon>Microbacteriaceae</taxon>
        <taxon>Orlajensenia</taxon>
    </lineage>
</organism>
<protein>
    <submittedName>
        <fullName evidence="2">Uncharacterized protein</fullName>
    </submittedName>
</protein>
<gene>
    <name evidence="2" type="ORF">E4M00_11160</name>
</gene>
<proteinExistence type="predicted"/>
<sequence>MTTLSDVHRVIADEGLAHFNLFDDHGLREREIGIRQDPGGLQVFTTDERAASLNERVFADETEAYTEFLKRLRANNREAARRRAERQVEREQRLGAREQGV</sequence>
<dbReference type="AlphaFoldDB" id="A0A4Y9QVZ1"/>
<feature type="region of interest" description="Disordered" evidence="1">
    <location>
        <begin position="76"/>
        <end position="101"/>
    </location>
</feature>
<dbReference type="EMBL" id="SPQZ01000004">
    <property type="protein sequence ID" value="TFV96639.1"/>
    <property type="molecule type" value="Genomic_DNA"/>
</dbReference>
<comment type="caution">
    <text evidence="2">The sequence shown here is derived from an EMBL/GenBank/DDBJ whole genome shotgun (WGS) entry which is preliminary data.</text>
</comment>
<evidence type="ECO:0000256" key="1">
    <source>
        <dbReference type="SAM" id="MobiDB-lite"/>
    </source>
</evidence>